<protein>
    <submittedName>
        <fullName evidence="7">Icc protein</fullName>
        <ecNumber evidence="7">3.1.4.53</ecNumber>
    </submittedName>
</protein>
<dbReference type="EMBL" id="JBEPSJ010000001">
    <property type="protein sequence ID" value="MET4581835.1"/>
    <property type="molecule type" value="Genomic_DNA"/>
</dbReference>
<dbReference type="GO" id="GO:0004115">
    <property type="term" value="F:3',5'-cyclic-AMP phosphodiesterase activity"/>
    <property type="evidence" value="ECO:0007669"/>
    <property type="project" value="UniProtKB-EC"/>
</dbReference>
<dbReference type="EC" id="3.1.4.53" evidence="7"/>
<dbReference type="SUPFAM" id="SSF56300">
    <property type="entry name" value="Metallo-dependent phosphatases"/>
    <property type="match status" value="1"/>
</dbReference>
<dbReference type="RefSeq" id="WP_354023998.1">
    <property type="nucleotide sequence ID" value="NZ_JBEPSJ010000001.1"/>
</dbReference>
<dbReference type="PANTHER" id="PTHR42988">
    <property type="entry name" value="PHOSPHOHYDROLASE"/>
    <property type="match status" value="1"/>
</dbReference>
<evidence type="ECO:0000259" key="6">
    <source>
        <dbReference type="Pfam" id="PF00149"/>
    </source>
</evidence>
<proteinExistence type="inferred from homology"/>
<evidence type="ECO:0000256" key="5">
    <source>
        <dbReference type="SAM" id="MobiDB-lite"/>
    </source>
</evidence>
<keyword evidence="8" id="KW-1185">Reference proteome</keyword>
<dbReference type="InterPro" id="IPR029052">
    <property type="entry name" value="Metallo-depent_PP-like"/>
</dbReference>
<reference evidence="7 8" key="1">
    <citation type="submission" date="2024-06" db="EMBL/GenBank/DDBJ databases">
        <title>Sorghum-associated microbial communities from plants grown in Nebraska, USA.</title>
        <authorList>
            <person name="Schachtman D."/>
        </authorList>
    </citation>
    <scope>NUCLEOTIDE SEQUENCE [LARGE SCALE GENOMIC DNA]</scope>
    <source>
        <strain evidence="7 8">2857</strain>
    </source>
</reference>
<feature type="domain" description="Calcineurin-like phosphoesterase" evidence="6">
    <location>
        <begin position="8"/>
        <end position="194"/>
    </location>
</feature>
<dbReference type="InterPro" id="IPR050884">
    <property type="entry name" value="CNP_phosphodiesterase-III"/>
</dbReference>
<dbReference type="Gene3D" id="3.60.21.10">
    <property type="match status" value="1"/>
</dbReference>
<evidence type="ECO:0000256" key="2">
    <source>
        <dbReference type="ARBA" id="ARBA00022801"/>
    </source>
</evidence>
<name>A0ABV2QMM3_9MICO</name>
<keyword evidence="3" id="KW-0408">Iron</keyword>
<dbReference type="PANTHER" id="PTHR42988:SF2">
    <property type="entry name" value="CYCLIC NUCLEOTIDE PHOSPHODIESTERASE CBUA0032-RELATED"/>
    <property type="match status" value="1"/>
</dbReference>
<evidence type="ECO:0000313" key="7">
    <source>
        <dbReference type="EMBL" id="MET4581835.1"/>
    </source>
</evidence>
<comment type="similarity">
    <text evidence="4">Belongs to the cyclic nucleotide phosphodiesterase class-III family.</text>
</comment>
<gene>
    <name evidence="7" type="ORF">ABIE21_001325</name>
</gene>
<keyword evidence="2 7" id="KW-0378">Hydrolase</keyword>
<evidence type="ECO:0000256" key="3">
    <source>
        <dbReference type="ARBA" id="ARBA00023004"/>
    </source>
</evidence>
<evidence type="ECO:0000313" key="8">
    <source>
        <dbReference type="Proteomes" id="UP001549257"/>
    </source>
</evidence>
<dbReference type="Proteomes" id="UP001549257">
    <property type="component" value="Unassembled WGS sequence"/>
</dbReference>
<organism evidence="7 8">
    <name type="scientific">Conyzicola nivalis</name>
    <dbReference type="NCBI Taxonomy" id="1477021"/>
    <lineage>
        <taxon>Bacteria</taxon>
        <taxon>Bacillati</taxon>
        <taxon>Actinomycetota</taxon>
        <taxon>Actinomycetes</taxon>
        <taxon>Micrococcales</taxon>
        <taxon>Microbacteriaceae</taxon>
        <taxon>Conyzicola</taxon>
    </lineage>
</organism>
<accession>A0ABV2QMM3</accession>
<sequence>MTEHSKFTIVHLSDVHATIGELLYGQVDGVARLEQVGDYVAAAGVTPEAVVVTGDLAQRGHSAAYPAVNAALRALGEKVGAPVFTTLGNHDDARAARVLDGHGPSHYRVVTVGETRIVLLDTSTGAIDDEQLDWLRSTVAEPFGAGTVIALHHAPVPSPLPTLSKIGLRDPEGFAAAIEGSDARLILAGHYHHPMTALFHGLPVAVGPSLAYHQIMNAGPETVSGHDLAMFSLVQITADQVSTAPVSLQSPSPLFSTPVPTTASALQPQRTP</sequence>
<feature type="region of interest" description="Disordered" evidence="5">
    <location>
        <begin position="247"/>
        <end position="272"/>
    </location>
</feature>
<evidence type="ECO:0000256" key="4">
    <source>
        <dbReference type="ARBA" id="ARBA00025742"/>
    </source>
</evidence>
<evidence type="ECO:0000256" key="1">
    <source>
        <dbReference type="ARBA" id="ARBA00022723"/>
    </source>
</evidence>
<keyword evidence="1" id="KW-0479">Metal-binding</keyword>
<dbReference type="Pfam" id="PF00149">
    <property type="entry name" value="Metallophos"/>
    <property type="match status" value="1"/>
</dbReference>
<dbReference type="InterPro" id="IPR004843">
    <property type="entry name" value="Calcineurin-like_PHP"/>
</dbReference>
<comment type="caution">
    <text evidence="7">The sequence shown here is derived from an EMBL/GenBank/DDBJ whole genome shotgun (WGS) entry which is preliminary data.</text>
</comment>